<name>A0A7X0VZI2_9BACL</name>
<organism evidence="1 2">
    <name type="scientific">Cohnella zeiphila</name>
    <dbReference type="NCBI Taxonomy" id="2761120"/>
    <lineage>
        <taxon>Bacteria</taxon>
        <taxon>Bacillati</taxon>
        <taxon>Bacillota</taxon>
        <taxon>Bacilli</taxon>
        <taxon>Bacillales</taxon>
        <taxon>Paenibacillaceae</taxon>
        <taxon>Cohnella</taxon>
    </lineage>
</organism>
<reference evidence="1 2" key="1">
    <citation type="submission" date="2020-08" db="EMBL/GenBank/DDBJ databases">
        <title>Cohnella phylogeny.</title>
        <authorList>
            <person name="Dunlap C."/>
        </authorList>
    </citation>
    <scope>NUCLEOTIDE SEQUENCE [LARGE SCALE GENOMIC DNA]</scope>
    <source>
        <strain evidence="1 2">CBP 2801</strain>
    </source>
</reference>
<comment type="caution">
    <text evidence="1">The sequence shown here is derived from an EMBL/GenBank/DDBJ whole genome shotgun (WGS) entry which is preliminary data.</text>
</comment>
<evidence type="ECO:0000313" key="1">
    <source>
        <dbReference type="EMBL" id="MBB6735760.1"/>
    </source>
</evidence>
<dbReference type="Pfam" id="PF07307">
    <property type="entry name" value="HEPPP_synt_1"/>
    <property type="match status" value="1"/>
</dbReference>
<protein>
    <submittedName>
        <fullName evidence="1">Heptaprenyl diphosphate synthase component 1</fullName>
    </submittedName>
</protein>
<dbReference type="Proteomes" id="UP000564644">
    <property type="component" value="Unassembled WGS sequence"/>
</dbReference>
<accession>A0A7X0VZI2</accession>
<sequence length="292" mass="33135">MTRNHLAQMAHQYMDYDMIAIHTDLPDFPEGRVRLLHLVLSQQPAASSYKDLLAVVASLVQMGLDTHDLVDDEPPSGRGGTLGMRARQLKVLAGDYFSGRFYNLLSQAGQIDMVRRLGDAICDINRIKVLFYTKMKQMRLDAEEYLRHGAELKSGLFLSFTHLMGGLYERLWPEVVERFARCELLLQEKLRLENPGRPTEGWGFWHVLQEGSEEDRRALADRRDDPGAVSQLMDKYAVSEKLGELLRQAVIQLQNLMQRLPSEKLGKELQALVQPFLNALGPMPATVMTELG</sequence>
<dbReference type="GO" id="GO:0009234">
    <property type="term" value="P:menaquinone biosynthetic process"/>
    <property type="evidence" value="ECO:0007669"/>
    <property type="project" value="InterPro"/>
</dbReference>
<dbReference type="InterPro" id="IPR009920">
    <property type="entry name" value="HEPPP_synth_su1"/>
</dbReference>
<evidence type="ECO:0000313" key="2">
    <source>
        <dbReference type="Proteomes" id="UP000564644"/>
    </source>
</evidence>
<gene>
    <name evidence="1" type="ORF">H7C18_33100</name>
</gene>
<dbReference type="Gene3D" id="1.20.120.1450">
    <property type="match status" value="1"/>
</dbReference>
<dbReference type="RefSeq" id="WP_185133411.1">
    <property type="nucleotide sequence ID" value="NZ_JACJVO010000056.1"/>
</dbReference>
<dbReference type="EMBL" id="JACJVO010000056">
    <property type="protein sequence ID" value="MBB6735760.1"/>
    <property type="molecule type" value="Genomic_DNA"/>
</dbReference>
<dbReference type="AlphaFoldDB" id="A0A7X0VZI2"/>
<proteinExistence type="predicted"/>
<keyword evidence="2" id="KW-1185">Reference proteome</keyword>